<dbReference type="GO" id="GO:0031267">
    <property type="term" value="F:small GTPase binding"/>
    <property type="evidence" value="ECO:0007669"/>
    <property type="project" value="InterPro"/>
</dbReference>
<name>A0A9X0CSH5_9CNID</name>
<protein>
    <submittedName>
        <fullName evidence="2">Exportin-2</fullName>
    </submittedName>
</protein>
<sequence>MLPYVGVLITNLAAKLILVSKNPSKPQFNHYLFEAICCAIRAICKTDASAVLGFETTLFPVIQEILSNDVTEFLPYVFPSVVTVAGNSTR</sequence>
<evidence type="ECO:0000313" key="2">
    <source>
        <dbReference type="EMBL" id="KAJ7373871.1"/>
    </source>
</evidence>
<dbReference type="OrthoDB" id="3268246at2759"/>
<organism evidence="2 3">
    <name type="scientific">Desmophyllum pertusum</name>
    <dbReference type="NCBI Taxonomy" id="174260"/>
    <lineage>
        <taxon>Eukaryota</taxon>
        <taxon>Metazoa</taxon>
        <taxon>Cnidaria</taxon>
        <taxon>Anthozoa</taxon>
        <taxon>Hexacorallia</taxon>
        <taxon>Scleractinia</taxon>
        <taxon>Caryophylliina</taxon>
        <taxon>Caryophylliidae</taxon>
        <taxon>Desmophyllum</taxon>
    </lineage>
</organism>
<evidence type="ECO:0000259" key="1">
    <source>
        <dbReference type="Pfam" id="PF03378"/>
    </source>
</evidence>
<dbReference type="Pfam" id="PF03378">
    <property type="entry name" value="CAS_CSE1"/>
    <property type="match status" value="1"/>
</dbReference>
<dbReference type="Gene3D" id="1.25.10.10">
    <property type="entry name" value="Leucine-rich Repeat Variant"/>
    <property type="match status" value="1"/>
</dbReference>
<dbReference type="InterPro" id="IPR011989">
    <property type="entry name" value="ARM-like"/>
</dbReference>
<keyword evidence="3" id="KW-1185">Reference proteome</keyword>
<proteinExistence type="predicted"/>
<evidence type="ECO:0000313" key="3">
    <source>
        <dbReference type="Proteomes" id="UP001163046"/>
    </source>
</evidence>
<feature type="domain" description="Exportin-2 C-terminal" evidence="1">
    <location>
        <begin position="2"/>
        <end position="78"/>
    </location>
</feature>
<gene>
    <name evidence="2" type="primary">CSE1L_2</name>
    <name evidence="2" type="ORF">OS493_009193</name>
</gene>
<dbReference type="Proteomes" id="UP001163046">
    <property type="component" value="Unassembled WGS sequence"/>
</dbReference>
<comment type="caution">
    <text evidence="2">The sequence shown here is derived from an EMBL/GenBank/DDBJ whole genome shotgun (WGS) entry which is preliminary data.</text>
</comment>
<accession>A0A9X0CSH5</accession>
<dbReference type="EMBL" id="MU826829">
    <property type="protein sequence ID" value="KAJ7373871.1"/>
    <property type="molecule type" value="Genomic_DNA"/>
</dbReference>
<dbReference type="InterPro" id="IPR005043">
    <property type="entry name" value="XPO2_C"/>
</dbReference>
<reference evidence="2" key="1">
    <citation type="submission" date="2023-01" db="EMBL/GenBank/DDBJ databases">
        <title>Genome assembly of the deep-sea coral Lophelia pertusa.</title>
        <authorList>
            <person name="Herrera S."/>
            <person name="Cordes E."/>
        </authorList>
    </citation>
    <scope>NUCLEOTIDE SEQUENCE</scope>
    <source>
        <strain evidence="2">USNM1676648</strain>
        <tissue evidence="2">Polyp</tissue>
    </source>
</reference>
<dbReference type="AlphaFoldDB" id="A0A9X0CSH5"/>